<dbReference type="RefSeq" id="WP_309988061.1">
    <property type="nucleotide sequence ID" value="NZ_JAVDTI010000005.1"/>
</dbReference>
<feature type="compositionally biased region" description="Basic and acidic residues" evidence="1">
    <location>
        <begin position="1"/>
        <end position="20"/>
    </location>
</feature>
<protein>
    <submittedName>
        <fullName evidence="2">Uncharacterized protein</fullName>
    </submittedName>
</protein>
<organism evidence="2 3">
    <name type="scientific">Dyadobacter fermentans</name>
    <dbReference type="NCBI Taxonomy" id="94254"/>
    <lineage>
        <taxon>Bacteria</taxon>
        <taxon>Pseudomonadati</taxon>
        <taxon>Bacteroidota</taxon>
        <taxon>Cytophagia</taxon>
        <taxon>Cytophagales</taxon>
        <taxon>Spirosomataceae</taxon>
        <taxon>Dyadobacter</taxon>
    </lineage>
</organism>
<comment type="caution">
    <text evidence="2">The sequence shown here is derived from an EMBL/GenBank/DDBJ whole genome shotgun (WGS) entry which is preliminary data.</text>
</comment>
<reference evidence="2 3" key="1">
    <citation type="submission" date="2023-07" db="EMBL/GenBank/DDBJ databases">
        <title>Sorghum-associated microbial communities from plants grown in Nebraska, USA.</title>
        <authorList>
            <person name="Schachtman D."/>
        </authorList>
    </citation>
    <scope>NUCLEOTIDE SEQUENCE [LARGE SCALE GENOMIC DNA]</scope>
    <source>
        <strain evidence="2 3">BE57</strain>
    </source>
</reference>
<evidence type="ECO:0000256" key="1">
    <source>
        <dbReference type="SAM" id="MobiDB-lite"/>
    </source>
</evidence>
<sequence length="60" mass="7117">MKDQSSELLKEKDRTFKKSFPDLSNDPFLLRKMQKAIEYLTESPLPRHLGPKRKRLNSDN</sequence>
<accession>A0ABU1R2E1</accession>
<dbReference type="Proteomes" id="UP001264980">
    <property type="component" value="Unassembled WGS sequence"/>
</dbReference>
<evidence type="ECO:0000313" key="2">
    <source>
        <dbReference type="EMBL" id="MDR6807573.1"/>
    </source>
</evidence>
<name>A0ABU1R2E1_9BACT</name>
<keyword evidence="3" id="KW-1185">Reference proteome</keyword>
<dbReference type="EMBL" id="JAVDTI010000005">
    <property type="protein sequence ID" value="MDR6807573.1"/>
    <property type="molecule type" value="Genomic_DNA"/>
</dbReference>
<proteinExistence type="predicted"/>
<feature type="region of interest" description="Disordered" evidence="1">
    <location>
        <begin position="1"/>
        <end position="22"/>
    </location>
</feature>
<gene>
    <name evidence="2" type="ORF">J2W84_004627</name>
</gene>
<evidence type="ECO:0000313" key="3">
    <source>
        <dbReference type="Proteomes" id="UP001264980"/>
    </source>
</evidence>